<dbReference type="InterPro" id="IPR036291">
    <property type="entry name" value="NAD(P)-bd_dom_sf"/>
</dbReference>
<dbReference type="NCBIfam" id="TIGR00507">
    <property type="entry name" value="aroE"/>
    <property type="match status" value="1"/>
</dbReference>
<feature type="binding site" evidence="8">
    <location>
        <position position="248"/>
    </location>
    <ligand>
        <name>shikimate</name>
        <dbReference type="ChEBI" id="CHEBI:36208"/>
    </ligand>
</feature>
<dbReference type="PANTHER" id="PTHR21089">
    <property type="entry name" value="SHIKIMATE DEHYDROGENASE"/>
    <property type="match status" value="1"/>
</dbReference>
<dbReference type="RefSeq" id="WP_258844306.1">
    <property type="nucleotide sequence ID" value="NZ_JANUGX010000004.1"/>
</dbReference>
<evidence type="ECO:0000259" key="10">
    <source>
        <dbReference type="Pfam" id="PF08501"/>
    </source>
</evidence>
<feature type="domain" description="Shikimate dehydrogenase substrate binding N-terminal" evidence="10">
    <location>
        <begin position="7"/>
        <end position="89"/>
    </location>
</feature>
<dbReference type="EC" id="1.1.1.25" evidence="2 8"/>
<name>A0ABT2A2Y9_9BURK</name>
<dbReference type="InterPro" id="IPR011342">
    <property type="entry name" value="Shikimate_DH"/>
</dbReference>
<keyword evidence="5 8" id="KW-0560">Oxidoreductase</keyword>
<keyword evidence="3 8" id="KW-0028">Amino-acid biosynthesis</keyword>
<dbReference type="InterPro" id="IPR022893">
    <property type="entry name" value="Shikimate_DH_fam"/>
</dbReference>
<dbReference type="PANTHER" id="PTHR21089:SF1">
    <property type="entry name" value="BIFUNCTIONAL 3-DEHYDROQUINATE DEHYDRATASE_SHIKIMATE DEHYDROGENASE, CHLOROPLASTIC"/>
    <property type="match status" value="1"/>
</dbReference>
<comment type="caution">
    <text evidence="8">Lacks conserved residue(s) required for the propagation of feature annotation.</text>
</comment>
<dbReference type="HAMAP" id="MF_00222">
    <property type="entry name" value="Shikimate_DH_AroE"/>
    <property type="match status" value="1"/>
</dbReference>
<dbReference type="Pfam" id="PF01488">
    <property type="entry name" value="Shikimate_DH"/>
    <property type="match status" value="1"/>
</dbReference>
<feature type="binding site" evidence="8">
    <location>
        <begin position="127"/>
        <end position="131"/>
    </location>
    <ligand>
        <name>NADP(+)</name>
        <dbReference type="ChEBI" id="CHEBI:58349"/>
    </ligand>
</feature>
<feature type="binding site" evidence="8">
    <location>
        <position position="87"/>
    </location>
    <ligand>
        <name>shikimate</name>
        <dbReference type="ChEBI" id="CHEBI:36208"/>
    </ligand>
</feature>
<evidence type="ECO:0000256" key="1">
    <source>
        <dbReference type="ARBA" id="ARBA00004871"/>
    </source>
</evidence>
<dbReference type="InterPro" id="IPR046346">
    <property type="entry name" value="Aminoacid_DH-like_N_sf"/>
</dbReference>
<dbReference type="CDD" id="cd01065">
    <property type="entry name" value="NAD_bind_Shikimate_DH"/>
    <property type="match status" value="1"/>
</dbReference>
<keyword evidence="4 8" id="KW-0521">NADP</keyword>
<organism evidence="12 13">
    <name type="scientific">Massilia norwichensis</name>
    <dbReference type="NCBI Taxonomy" id="1442366"/>
    <lineage>
        <taxon>Bacteria</taxon>
        <taxon>Pseudomonadati</taxon>
        <taxon>Pseudomonadota</taxon>
        <taxon>Betaproteobacteria</taxon>
        <taxon>Burkholderiales</taxon>
        <taxon>Oxalobacteraceae</taxon>
        <taxon>Telluria group</taxon>
        <taxon>Massilia</taxon>
    </lineage>
</organism>
<evidence type="ECO:0000256" key="5">
    <source>
        <dbReference type="ARBA" id="ARBA00023002"/>
    </source>
</evidence>
<proteinExistence type="inferred from homology"/>
<dbReference type="InterPro" id="IPR041121">
    <property type="entry name" value="SDH_C"/>
</dbReference>
<keyword evidence="13" id="KW-1185">Reference proteome</keyword>
<comment type="caution">
    <text evidence="12">The sequence shown here is derived from an EMBL/GenBank/DDBJ whole genome shotgun (WGS) entry which is preliminary data.</text>
</comment>
<dbReference type="InterPro" id="IPR006151">
    <property type="entry name" value="Shikm_DH/Glu-tRNA_Rdtase"/>
</dbReference>
<gene>
    <name evidence="8 12" type="primary">aroE</name>
    <name evidence="12" type="ORF">NX782_04940</name>
</gene>
<comment type="catalytic activity">
    <reaction evidence="7 8">
        <text>shikimate + NADP(+) = 3-dehydroshikimate + NADPH + H(+)</text>
        <dbReference type="Rhea" id="RHEA:17737"/>
        <dbReference type="ChEBI" id="CHEBI:15378"/>
        <dbReference type="ChEBI" id="CHEBI:16630"/>
        <dbReference type="ChEBI" id="CHEBI:36208"/>
        <dbReference type="ChEBI" id="CHEBI:57783"/>
        <dbReference type="ChEBI" id="CHEBI:58349"/>
        <dbReference type="EC" id="1.1.1.25"/>
    </reaction>
</comment>
<dbReference type="NCBIfam" id="NF001310">
    <property type="entry name" value="PRK00258.1-2"/>
    <property type="match status" value="1"/>
</dbReference>
<dbReference type="SUPFAM" id="SSF53223">
    <property type="entry name" value="Aminoacid dehydrogenase-like, N-terminal domain"/>
    <property type="match status" value="1"/>
</dbReference>
<dbReference type="Pfam" id="PF18317">
    <property type="entry name" value="SDH_C"/>
    <property type="match status" value="1"/>
</dbReference>
<feature type="active site" description="Proton acceptor" evidence="8">
    <location>
        <position position="66"/>
    </location>
</feature>
<evidence type="ECO:0000256" key="6">
    <source>
        <dbReference type="ARBA" id="ARBA00023141"/>
    </source>
</evidence>
<feature type="domain" description="SDH C-terminal" evidence="11">
    <location>
        <begin position="241"/>
        <end position="271"/>
    </location>
</feature>
<comment type="subunit">
    <text evidence="8">Homodimer.</text>
</comment>
<dbReference type="Gene3D" id="3.40.50.720">
    <property type="entry name" value="NAD(P)-binding Rossmann-like Domain"/>
    <property type="match status" value="1"/>
</dbReference>
<dbReference type="Gene3D" id="3.40.50.10860">
    <property type="entry name" value="Leucine Dehydrogenase, chain A, domain 1"/>
    <property type="match status" value="1"/>
</dbReference>
<dbReference type="EMBL" id="JANUGX010000004">
    <property type="protein sequence ID" value="MCS0588543.1"/>
    <property type="molecule type" value="Genomic_DNA"/>
</dbReference>
<evidence type="ECO:0000313" key="13">
    <source>
        <dbReference type="Proteomes" id="UP001205560"/>
    </source>
</evidence>
<feature type="binding site" evidence="8">
    <location>
        <begin position="15"/>
        <end position="17"/>
    </location>
    <ligand>
        <name>shikimate</name>
        <dbReference type="ChEBI" id="CHEBI:36208"/>
    </ligand>
</feature>
<feature type="binding site" evidence="8">
    <location>
        <position position="241"/>
    </location>
    <ligand>
        <name>NADP(+)</name>
        <dbReference type="ChEBI" id="CHEBI:58349"/>
    </ligand>
</feature>
<evidence type="ECO:0000256" key="2">
    <source>
        <dbReference type="ARBA" id="ARBA00012962"/>
    </source>
</evidence>
<dbReference type="Pfam" id="PF08501">
    <property type="entry name" value="Shikimate_dh_N"/>
    <property type="match status" value="1"/>
</dbReference>
<evidence type="ECO:0000259" key="9">
    <source>
        <dbReference type="Pfam" id="PF01488"/>
    </source>
</evidence>
<comment type="similarity">
    <text evidence="8">Belongs to the shikimate dehydrogenase family.</text>
</comment>
<comment type="pathway">
    <text evidence="1 8">Metabolic intermediate biosynthesis; chorismate biosynthesis; chorismate from D-erythrose 4-phosphate and phosphoenolpyruvate: step 4/7.</text>
</comment>
<feature type="binding site" evidence="8">
    <location>
        <position position="218"/>
    </location>
    <ligand>
        <name>NADP(+)</name>
        <dbReference type="ChEBI" id="CHEBI:58349"/>
    </ligand>
</feature>
<protein>
    <recommendedName>
        <fullName evidence="2 8">Shikimate dehydrogenase (NADP(+))</fullName>
        <shortName evidence="8">SDH</shortName>
        <ecNumber evidence="2 8">1.1.1.25</ecNumber>
    </recommendedName>
</protein>
<feature type="domain" description="Quinate/shikimate 5-dehydrogenase/glutamyl-tRNA reductase" evidence="9">
    <location>
        <begin position="117"/>
        <end position="196"/>
    </location>
</feature>
<feature type="binding site" evidence="8">
    <location>
        <position position="220"/>
    </location>
    <ligand>
        <name>shikimate</name>
        <dbReference type="ChEBI" id="CHEBI:36208"/>
    </ligand>
</feature>
<reference evidence="12 13" key="1">
    <citation type="submission" date="2022-08" db="EMBL/GenBank/DDBJ databases">
        <title>Reclassification of Massilia species as members of the genera Telluria, Duganella, Pseudoduganella, Mokoshia gen. nov. and Zemynaea gen. nov. using orthogonal and non-orthogonal genome-based approaches.</title>
        <authorList>
            <person name="Bowman J.P."/>
        </authorList>
    </citation>
    <scope>NUCLEOTIDE SEQUENCE [LARGE SCALE GENOMIC DNA]</scope>
    <source>
        <strain evidence="12 13">LMG 28164</strain>
    </source>
</reference>
<dbReference type="InterPro" id="IPR013708">
    <property type="entry name" value="Shikimate_DH-bd_N"/>
</dbReference>
<evidence type="ECO:0000256" key="8">
    <source>
        <dbReference type="HAMAP-Rule" id="MF_00222"/>
    </source>
</evidence>
<evidence type="ECO:0000256" key="4">
    <source>
        <dbReference type="ARBA" id="ARBA00022857"/>
    </source>
</evidence>
<feature type="binding site" evidence="8">
    <location>
        <position position="62"/>
    </location>
    <ligand>
        <name>shikimate</name>
        <dbReference type="ChEBI" id="CHEBI:36208"/>
    </ligand>
</feature>
<sequence length="274" mass="28745">MSDKYCVIGNPIGHSRSPDIHAAFAAQTGQDIVYERVLAPLDGFAETVRGLIERGYRGANVTVPFKLEAADIATRLEQRARLAGAVNTLRFENGEIVGDNTDGPGLVADIVRNAGVPLAGKRVLLLGAGGAARGVILPILQHGPAAIAIANRTRATADALVAQFAGQLAHPKQMAACGFDDIAEAFDVVINATSASLSAAMPPVPALAFCQGTLALDMMYGNKPSPFMEFAASHGATTRDGLGMLVEQAAEAFAIWRGVRPQTATLLEQMRTQQ</sequence>
<comment type="function">
    <text evidence="8">Involved in the biosynthesis of the chorismate, which leads to the biosynthesis of aromatic amino acids. Catalyzes the reversible NADPH linked reduction of 3-dehydroshikimate (DHSA) to yield shikimate (SA).</text>
</comment>
<accession>A0ABT2A2Y9</accession>
<evidence type="ECO:0000313" key="12">
    <source>
        <dbReference type="EMBL" id="MCS0588543.1"/>
    </source>
</evidence>
<dbReference type="SUPFAM" id="SSF51735">
    <property type="entry name" value="NAD(P)-binding Rossmann-fold domains"/>
    <property type="match status" value="1"/>
</dbReference>
<evidence type="ECO:0000256" key="3">
    <source>
        <dbReference type="ARBA" id="ARBA00022605"/>
    </source>
</evidence>
<evidence type="ECO:0000256" key="7">
    <source>
        <dbReference type="ARBA" id="ARBA00049442"/>
    </source>
</evidence>
<dbReference type="Proteomes" id="UP001205560">
    <property type="component" value="Unassembled WGS sequence"/>
</dbReference>
<dbReference type="GO" id="GO:0004764">
    <property type="term" value="F:shikimate 3-dehydrogenase (NADP+) activity"/>
    <property type="evidence" value="ECO:0007669"/>
    <property type="project" value="UniProtKB-EC"/>
</dbReference>
<feature type="binding site" evidence="8">
    <location>
        <position position="102"/>
    </location>
    <ligand>
        <name>shikimate</name>
        <dbReference type="ChEBI" id="CHEBI:36208"/>
    </ligand>
</feature>
<evidence type="ECO:0000259" key="11">
    <source>
        <dbReference type="Pfam" id="PF18317"/>
    </source>
</evidence>
<keyword evidence="6 8" id="KW-0057">Aromatic amino acid biosynthesis</keyword>